<gene>
    <name evidence="2" type="ORF">ERS852491_05150</name>
</gene>
<keyword evidence="1" id="KW-1133">Transmembrane helix</keyword>
<sequence length="163" mass="17859">MSENQSEKKQEILEAPDVEVEEKEKEQVRQVVAEVIRSEFSGPIPPPSIIKGYEEILPGSADRILAMAEKQSDHRQEMERKIVNTEARDSLLGILFAFMLGFGCILAAVVMVILVPKSAGVISGAVLGVTGIGSIIATFIKSTRGSYGRKKEERKNQNSENSI</sequence>
<dbReference type="RefSeq" id="WP_055155401.1">
    <property type="nucleotide sequence ID" value="NZ_CYZU01000113.1"/>
</dbReference>
<dbReference type="InterPro" id="IPR019284">
    <property type="entry name" value="RP532"/>
</dbReference>
<reference evidence="2 3" key="1">
    <citation type="submission" date="2015-09" db="EMBL/GenBank/DDBJ databases">
        <authorList>
            <consortium name="Pathogen Informatics"/>
        </authorList>
    </citation>
    <scope>NUCLEOTIDE SEQUENCE [LARGE SCALE GENOMIC DNA]</scope>
    <source>
        <strain evidence="2 3">2789STDY5834876</strain>
    </source>
</reference>
<dbReference type="STRING" id="39482.ERS852491_05150"/>
<dbReference type="OrthoDB" id="2329681at2"/>
<evidence type="ECO:0000256" key="1">
    <source>
        <dbReference type="SAM" id="Phobius"/>
    </source>
</evidence>
<dbReference type="Pfam" id="PF10097">
    <property type="entry name" value="DUF2335"/>
    <property type="match status" value="1"/>
</dbReference>
<organism evidence="2 3">
    <name type="scientific">Faecalicatena contorta</name>
    <dbReference type="NCBI Taxonomy" id="39482"/>
    <lineage>
        <taxon>Bacteria</taxon>
        <taxon>Bacillati</taxon>
        <taxon>Bacillota</taxon>
        <taxon>Clostridia</taxon>
        <taxon>Lachnospirales</taxon>
        <taxon>Lachnospiraceae</taxon>
        <taxon>Faecalicatena</taxon>
    </lineage>
</organism>
<protein>
    <submittedName>
        <fullName evidence="2">Predicted membrane protein</fullName>
    </submittedName>
</protein>
<accession>A0A174N5P6</accession>
<dbReference type="EMBL" id="CYZU01000113">
    <property type="protein sequence ID" value="CUP44074.1"/>
    <property type="molecule type" value="Genomic_DNA"/>
</dbReference>
<name>A0A174N5P6_9FIRM</name>
<evidence type="ECO:0000313" key="2">
    <source>
        <dbReference type="EMBL" id="CUP44074.1"/>
    </source>
</evidence>
<keyword evidence="1" id="KW-0812">Transmembrane</keyword>
<dbReference type="Proteomes" id="UP000095544">
    <property type="component" value="Unassembled WGS sequence"/>
</dbReference>
<feature type="transmembrane region" description="Helical" evidence="1">
    <location>
        <begin position="90"/>
        <end position="115"/>
    </location>
</feature>
<proteinExistence type="predicted"/>
<feature type="transmembrane region" description="Helical" evidence="1">
    <location>
        <begin position="121"/>
        <end position="140"/>
    </location>
</feature>
<dbReference type="AlphaFoldDB" id="A0A174N5P6"/>
<evidence type="ECO:0000313" key="3">
    <source>
        <dbReference type="Proteomes" id="UP000095544"/>
    </source>
</evidence>
<keyword evidence="1" id="KW-0472">Membrane</keyword>